<dbReference type="InterPro" id="IPR036465">
    <property type="entry name" value="vWFA_dom_sf"/>
</dbReference>
<comment type="caution">
    <text evidence="4">The sequence shown here is derived from an EMBL/GenBank/DDBJ whole genome shotgun (WGS) entry which is preliminary data.</text>
</comment>
<evidence type="ECO:0000259" key="3">
    <source>
        <dbReference type="Pfam" id="PF13203"/>
    </source>
</evidence>
<dbReference type="SUPFAM" id="SSF53300">
    <property type="entry name" value="vWA-like"/>
    <property type="match status" value="1"/>
</dbReference>
<dbReference type="Pfam" id="PF09967">
    <property type="entry name" value="DUF2201"/>
    <property type="match status" value="1"/>
</dbReference>
<sequence length="406" mass="45733">MERRKVIEAISAAHSEIVMLYPFYGSILMNLRVALADCGTAATDMRRLIFDPQFVLRLSSEELQFVMMHEVMHNVLRHCIRGADKISEIYNVAADIVVNSNIMKSMGVTSFAVDGCEVMHKAPDGKEGYLYSAEDIYDMLLARGMSLPGGDESSMQPAAQANKEKKNKNQPLDRHDLWGQIKVDQELVDELNRILRQAIDDAGESGLAGMPMEIRRLAAELPDAGRVNWRELLHDFVQTACDDYDYSFNPVDRRYSDSEFLLPAFNETESYSVEDIWFVVDTSASVEDEALEVVYAELKSAVMQFTSFKAMLSFFDLQVTEPVEFDDVDSLMDIKPVGGGGTDFDSIFEYMADNMDEKLPRAVIILTDGYAEWPAEEMSQGVPVLWIIVDSNRMCPWGLTVQIEGE</sequence>
<organism evidence="4 5">
    <name type="scientific">Coprococcus eutactus</name>
    <dbReference type="NCBI Taxonomy" id="33043"/>
    <lineage>
        <taxon>Bacteria</taxon>
        <taxon>Bacillati</taxon>
        <taxon>Bacillota</taxon>
        <taxon>Clostridia</taxon>
        <taxon>Lachnospirales</taxon>
        <taxon>Lachnospiraceae</taxon>
        <taxon>Coprococcus</taxon>
    </lineage>
</organism>
<reference evidence="4 5" key="1">
    <citation type="submission" date="2018-08" db="EMBL/GenBank/DDBJ databases">
        <title>A genome reference for cultivated species of the human gut microbiota.</title>
        <authorList>
            <person name="Zou Y."/>
            <person name="Xue W."/>
            <person name="Luo G."/>
        </authorList>
    </citation>
    <scope>NUCLEOTIDE SEQUENCE [LARGE SCALE GENOMIC DNA]</scope>
    <source>
        <strain evidence="4 5">AF22-21</strain>
    </source>
</reference>
<dbReference type="InterPro" id="IPR018698">
    <property type="entry name" value="VWA-like_dom"/>
</dbReference>
<feature type="domain" description="Putative metallopeptidase" evidence="3">
    <location>
        <begin position="12"/>
        <end position="263"/>
    </location>
</feature>
<evidence type="ECO:0008006" key="6">
    <source>
        <dbReference type="Google" id="ProtNLM"/>
    </source>
</evidence>
<dbReference type="InterPro" id="IPR025154">
    <property type="entry name" value="Put_metallopeptidase_dom"/>
</dbReference>
<feature type="region of interest" description="Disordered" evidence="1">
    <location>
        <begin position="150"/>
        <end position="172"/>
    </location>
</feature>
<gene>
    <name evidence="4" type="ORF">DWX94_01735</name>
</gene>
<dbReference type="Gene3D" id="3.40.50.410">
    <property type="entry name" value="von Willebrand factor, type A domain"/>
    <property type="match status" value="1"/>
</dbReference>
<name>A0A412IVM5_9FIRM</name>
<dbReference type="Proteomes" id="UP000283295">
    <property type="component" value="Unassembled WGS sequence"/>
</dbReference>
<protein>
    <recommendedName>
        <fullName evidence="6">Metallopeptidase domain-containing protein</fullName>
    </recommendedName>
</protein>
<dbReference type="EMBL" id="QRVK01000002">
    <property type="protein sequence ID" value="RGS44130.1"/>
    <property type="molecule type" value="Genomic_DNA"/>
</dbReference>
<evidence type="ECO:0000259" key="2">
    <source>
        <dbReference type="Pfam" id="PF09967"/>
    </source>
</evidence>
<evidence type="ECO:0000313" key="4">
    <source>
        <dbReference type="EMBL" id="RGS44130.1"/>
    </source>
</evidence>
<dbReference type="PANTHER" id="PTHR38730:SF1">
    <property type="entry name" value="SLL7028 PROTEIN"/>
    <property type="match status" value="1"/>
</dbReference>
<evidence type="ECO:0000313" key="5">
    <source>
        <dbReference type="Proteomes" id="UP000283295"/>
    </source>
</evidence>
<dbReference type="PANTHER" id="PTHR38730">
    <property type="entry name" value="SLL7028 PROTEIN"/>
    <property type="match status" value="1"/>
</dbReference>
<feature type="domain" description="VWA-like" evidence="2">
    <location>
        <begin position="278"/>
        <end position="404"/>
    </location>
</feature>
<evidence type="ECO:0000256" key="1">
    <source>
        <dbReference type="SAM" id="MobiDB-lite"/>
    </source>
</evidence>
<accession>A0A412IVM5</accession>
<dbReference type="AlphaFoldDB" id="A0A412IVM5"/>
<dbReference type="Pfam" id="PF13203">
    <property type="entry name" value="DUF2201_N"/>
    <property type="match status" value="1"/>
</dbReference>
<dbReference type="OrthoDB" id="9809307at2"/>
<proteinExistence type="predicted"/>